<protein>
    <submittedName>
        <fullName evidence="2">Uncharacterized protein</fullName>
    </submittedName>
</protein>
<feature type="compositionally biased region" description="Polar residues" evidence="1">
    <location>
        <begin position="62"/>
        <end position="73"/>
    </location>
</feature>
<name>A0A5N6F6M3_9EURO</name>
<sequence>MVKQHREKERVSQSMIKGKGGFKDDEDLDAVEIVAELWIDLIRHGLAKCRNLISSRLDEARSSQTNQRTSQTDAVPVDQAPGRLSQNCHKEVPQPLHWTTHGRNVDGLVWSTWPSWTGSGGWSPSFHRTLSRCLFGKLQMSVDAAKLREGIVSDPPRWLFALDQSSGSCTIGPSSPVPGYGLRHANSNEWISRFKLYTVKILVEDIGKEKGNVHQ</sequence>
<evidence type="ECO:0000256" key="1">
    <source>
        <dbReference type="SAM" id="MobiDB-lite"/>
    </source>
</evidence>
<feature type="region of interest" description="Disordered" evidence="1">
    <location>
        <begin position="60"/>
        <end position="82"/>
    </location>
</feature>
<evidence type="ECO:0000313" key="2">
    <source>
        <dbReference type="EMBL" id="KAB8225466.1"/>
    </source>
</evidence>
<accession>A0A5N6F6M3</accession>
<proteinExistence type="predicted"/>
<gene>
    <name evidence="2" type="ORF">BDV33DRAFT_163567</name>
</gene>
<keyword evidence="3" id="KW-1185">Reference proteome</keyword>
<dbReference type="EMBL" id="ML733394">
    <property type="protein sequence ID" value="KAB8225466.1"/>
    <property type="molecule type" value="Genomic_DNA"/>
</dbReference>
<dbReference type="AlphaFoldDB" id="A0A5N6F6M3"/>
<reference evidence="2 3" key="1">
    <citation type="submission" date="2019-04" db="EMBL/GenBank/DDBJ databases">
        <title>Fungal friends and foes A comparative genomics study of 23 Aspergillus species from section Flavi.</title>
        <authorList>
            <consortium name="DOE Joint Genome Institute"/>
            <person name="Kjaerbolling I."/>
            <person name="Vesth T.C."/>
            <person name="Frisvad J.C."/>
            <person name="Nybo J.L."/>
            <person name="Theobald S."/>
            <person name="Kildgaard S."/>
            <person name="Petersen T.I."/>
            <person name="Kuo A."/>
            <person name="Sato A."/>
            <person name="Lyhne E.K."/>
            <person name="Kogle M.E."/>
            <person name="Wiebenga A."/>
            <person name="Kun R.S."/>
            <person name="Lubbers R.J."/>
            <person name="Makela M.R."/>
            <person name="Barry K."/>
            <person name="Chovatia M."/>
            <person name="Clum A."/>
            <person name="Daum C."/>
            <person name="Haridas S."/>
            <person name="He G."/>
            <person name="LaButti K."/>
            <person name="Lipzen A."/>
            <person name="Mondo S."/>
            <person name="Pangilinan J."/>
            <person name="Riley R."/>
            <person name="Salamov A."/>
            <person name="Simmons B.A."/>
            <person name="Magnuson J.K."/>
            <person name="Henrissat B."/>
            <person name="Mortensen U.H."/>
            <person name="Larsen T.O."/>
            <person name="De vries R.P."/>
            <person name="Grigoriev I.V."/>
            <person name="Machida M."/>
            <person name="Baker S.E."/>
            <person name="Andersen M.R."/>
        </authorList>
    </citation>
    <scope>NUCLEOTIDE SEQUENCE [LARGE SCALE GENOMIC DNA]</scope>
    <source>
        <strain evidence="2 3">CBS 126849</strain>
    </source>
</reference>
<organism evidence="2 3">
    <name type="scientific">Aspergillus novoparasiticus</name>
    <dbReference type="NCBI Taxonomy" id="986946"/>
    <lineage>
        <taxon>Eukaryota</taxon>
        <taxon>Fungi</taxon>
        <taxon>Dikarya</taxon>
        <taxon>Ascomycota</taxon>
        <taxon>Pezizomycotina</taxon>
        <taxon>Eurotiomycetes</taxon>
        <taxon>Eurotiomycetidae</taxon>
        <taxon>Eurotiales</taxon>
        <taxon>Aspergillaceae</taxon>
        <taxon>Aspergillus</taxon>
        <taxon>Aspergillus subgen. Circumdati</taxon>
    </lineage>
</organism>
<dbReference type="Proteomes" id="UP000326799">
    <property type="component" value="Unassembled WGS sequence"/>
</dbReference>
<evidence type="ECO:0000313" key="3">
    <source>
        <dbReference type="Proteomes" id="UP000326799"/>
    </source>
</evidence>